<feature type="domain" description="Ketopantoate reductase N-terminal" evidence="1">
    <location>
        <begin position="3"/>
        <end position="142"/>
    </location>
</feature>
<reference evidence="2 3" key="1">
    <citation type="submission" date="2024-08" db="EMBL/GenBank/DDBJ databases">
        <title>Clostridium lapicellarii sp. nov., and Clostridium renhuaiense sp. nov., two species isolated from the mud in a fermentation cellar used for producing sauce-flavour Chinese liquors.</title>
        <authorList>
            <person name="Yang F."/>
            <person name="Wang H."/>
            <person name="Chen L.Q."/>
            <person name="Zhou N."/>
            <person name="Lu J.J."/>
            <person name="Pu X.X."/>
            <person name="Wan B."/>
            <person name="Wang L."/>
            <person name="Liu S.J."/>
        </authorList>
    </citation>
    <scope>NUCLEOTIDE SEQUENCE [LARGE SCALE GENOMIC DNA]</scope>
    <source>
        <strain evidence="2 3">MT-113</strain>
    </source>
</reference>
<gene>
    <name evidence="2" type="ORF">AB8S09_05830</name>
</gene>
<organism evidence="2 3">
    <name type="scientific">Clostridium lapidicellarium</name>
    <dbReference type="NCBI Taxonomy" id="3240931"/>
    <lineage>
        <taxon>Bacteria</taxon>
        <taxon>Bacillati</taxon>
        <taxon>Bacillota</taxon>
        <taxon>Clostridia</taxon>
        <taxon>Eubacteriales</taxon>
        <taxon>Clostridiaceae</taxon>
        <taxon>Clostridium</taxon>
    </lineage>
</organism>
<evidence type="ECO:0000313" key="2">
    <source>
        <dbReference type="EMBL" id="MEY8763170.1"/>
    </source>
</evidence>
<dbReference type="InterPro" id="IPR036291">
    <property type="entry name" value="NAD(P)-bd_dom_sf"/>
</dbReference>
<dbReference type="SUPFAM" id="SSF51735">
    <property type="entry name" value="NAD(P)-binding Rossmann-fold domains"/>
    <property type="match status" value="1"/>
</dbReference>
<sequence length="321" mass="36117">MKILILGDGVIGSVYGNELTKAGYDVTHFIRKERSQDVILHGIPIRCIDGRDNNKRTEELYRPEVISELAKENVYDLFIISAKSDGLHNIIASFSKKLANETTVLIFQSLWIDANEIESWFNGNKVLYGFPHIMGGGRDEQGIYCTIFGSPDAPSMIGEKDGTISNALQSVEKAFSDASMNPKITKDILGWIYTHYAEAAGLLARVMQTNDYINFSQDKTVVVQTLLAIREGLRICKARGIPVSKIKPQCYYFLPKIVMVPFMKKMYATESAKLMIKGHITHSLNEMKSMVNDMIASGEQYHVDTRQLSKMKKNVDQFSII</sequence>
<proteinExistence type="predicted"/>
<dbReference type="Proteomes" id="UP001565220">
    <property type="component" value="Unassembled WGS sequence"/>
</dbReference>
<dbReference type="Pfam" id="PF02558">
    <property type="entry name" value="ApbA"/>
    <property type="match status" value="1"/>
</dbReference>
<dbReference type="RefSeq" id="WP_369868666.1">
    <property type="nucleotide sequence ID" value="NZ_JBGFFE010000005.1"/>
</dbReference>
<dbReference type="InterPro" id="IPR013332">
    <property type="entry name" value="KPR_N"/>
</dbReference>
<evidence type="ECO:0000259" key="1">
    <source>
        <dbReference type="Pfam" id="PF02558"/>
    </source>
</evidence>
<dbReference type="EMBL" id="JBGFFE010000005">
    <property type="protein sequence ID" value="MEY8763170.1"/>
    <property type="molecule type" value="Genomic_DNA"/>
</dbReference>
<accession>A0ABV4DVA7</accession>
<keyword evidence="3" id="KW-1185">Reference proteome</keyword>
<name>A0ABV4DVA7_9CLOT</name>
<dbReference type="Gene3D" id="3.40.50.720">
    <property type="entry name" value="NAD(P)-binding Rossmann-like Domain"/>
    <property type="match status" value="1"/>
</dbReference>
<comment type="caution">
    <text evidence="2">The sequence shown here is derived from an EMBL/GenBank/DDBJ whole genome shotgun (WGS) entry which is preliminary data.</text>
</comment>
<evidence type="ECO:0000313" key="3">
    <source>
        <dbReference type="Proteomes" id="UP001565220"/>
    </source>
</evidence>
<protein>
    <submittedName>
        <fullName evidence="2">Ketopantoate reductase family protein</fullName>
    </submittedName>
</protein>